<dbReference type="InterPro" id="IPR000962">
    <property type="entry name" value="Znf_DskA_TraR"/>
</dbReference>
<dbReference type="InterPro" id="IPR037187">
    <property type="entry name" value="DnaK_N"/>
</dbReference>
<dbReference type="SUPFAM" id="SSF57716">
    <property type="entry name" value="Glucocorticoid receptor-like (DNA-binding domain)"/>
    <property type="match status" value="1"/>
</dbReference>
<evidence type="ECO:0000259" key="7">
    <source>
        <dbReference type="Pfam" id="PF21157"/>
    </source>
</evidence>
<dbReference type="Pfam" id="PF21157">
    <property type="entry name" value="DksA_N"/>
    <property type="match status" value="1"/>
</dbReference>
<name>A0A420W8J1_9BACT</name>
<dbReference type="Gene3D" id="1.20.120.910">
    <property type="entry name" value="DksA, coiled-coil domain"/>
    <property type="match status" value="1"/>
</dbReference>
<keyword evidence="3" id="KW-0862">Zinc</keyword>
<comment type="caution">
    <text evidence="8">The sequence shown here is derived from an EMBL/GenBank/DDBJ whole genome shotgun (WGS) entry which is preliminary data.</text>
</comment>
<evidence type="ECO:0000256" key="2">
    <source>
        <dbReference type="ARBA" id="ARBA00022771"/>
    </source>
</evidence>
<proteinExistence type="predicted"/>
<evidence type="ECO:0000256" key="4">
    <source>
        <dbReference type="PROSITE-ProRule" id="PRU00510"/>
    </source>
</evidence>
<dbReference type="AlphaFoldDB" id="A0A420W8J1"/>
<evidence type="ECO:0000256" key="3">
    <source>
        <dbReference type="ARBA" id="ARBA00022833"/>
    </source>
</evidence>
<keyword evidence="5" id="KW-0175">Coiled coil</keyword>
<sequence length="128" mass="15161">MKGNKCLTAEQIQELKKILEERRREVLEDIKRGLEETAHAEREVGDIVDMSTDEILRTFEMRIRDREAKYLKKIEKALRKIEEGTYGICEKCGACIKYERLKLRPVAELCIKCKLEQEKLERKFGEEQ</sequence>
<reference evidence="8 9" key="1">
    <citation type="submission" date="2018-10" db="EMBL/GenBank/DDBJ databases">
        <title>Genomic Encyclopedia of Type Strains, Phase IV (KMG-IV): sequencing the most valuable type-strain genomes for metagenomic binning, comparative biology and taxonomic classification.</title>
        <authorList>
            <person name="Goeker M."/>
        </authorList>
    </citation>
    <scope>NUCLEOTIDE SEQUENCE [LARGE SCALE GENOMIC DNA]</scope>
    <source>
        <strain evidence="8 9">DSM 15521</strain>
    </source>
</reference>
<gene>
    <name evidence="8" type="ORF">C7457_0500</name>
</gene>
<dbReference type="InterPro" id="IPR020458">
    <property type="entry name" value="Znf_DskA_TraR_CS"/>
</dbReference>
<dbReference type="InterPro" id="IPR048489">
    <property type="entry name" value="DksA_N"/>
</dbReference>
<dbReference type="PANTHER" id="PTHR33823:SF2">
    <property type="entry name" value="RNA POLYMERASE-BINDING TRANSCRIPTION FACTOR DKSA"/>
    <property type="match status" value="1"/>
</dbReference>
<feature type="coiled-coil region" evidence="5">
    <location>
        <begin position="9"/>
        <end position="36"/>
    </location>
</feature>
<evidence type="ECO:0000256" key="5">
    <source>
        <dbReference type="SAM" id="Coils"/>
    </source>
</evidence>
<dbReference type="OrthoDB" id="9811543at2"/>
<feature type="domain" description="Zinc finger DksA/TraR C4-type" evidence="6">
    <location>
        <begin position="84"/>
        <end position="118"/>
    </location>
</feature>
<evidence type="ECO:0000256" key="1">
    <source>
        <dbReference type="ARBA" id="ARBA00022723"/>
    </source>
</evidence>
<dbReference type="PROSITE" id="PS01102">
    <property type="entry name" value="ZF_DKSA_1"/>
    <property type="match status" value="1"/>
</dbReference>
<dbReference type="PROSITE" id="PS51128">
    <property type="entry name" value="ZF_DKSA_2"/>
    <property type="match status" value="1"/>
</dbReference>
<protein>
    <submittedName>
        <fullName evidence="8">TraR/DksA family transcriptional regulator</fullName>
    </submittedName>
</protein>
<organism evidence="8 9">
    <name type="scientific">Thermovibrio guaymasensis</name>
    <dbReference type="NCBI Taxonomy" id="240167"/>
    <lineage>
        <taxon>Bacteria</taxon>
        <taxon>Pseudomonadati</taxon>
        <taxon>Aquificota</taxon>
        <taxon>Aquificia</taxon>
        <taxon>Desulfurobacteriales</taxon>
        <taxon>Desulfurobacteriaceae</taxon>
        <taxon>Thermovibrio</taxon>
    </lineage>
</organism>
<dbReference type="PANTHER" id="PTHR33823">
    <property type="entry name" value="RNA POLYMERASE-BINDING TRANSCRIPTION FACTOR DKSA-RELATED"/>
    <property type="match status" value="1"/>
</dbReference>
<feature type="zinc finger region" description="dksA C4-type" evidence="4">
    <location>
        <begin position="89"/>
        <end position="113"/>
    </location>
</feature>
<accession>A0A420W8J1</accession>
<dbReference type="RefSeq" id="WP_121169866.1">
    <property type="nucleotide sequence ID" value="NZ_RBIE01000001.1"/>
</dbReference>
<feature type="domain" description="DnaK suppressor protein DksA N-terminal" evidence="7">
    <location>
        <begin position="11"/>
        <end position="81"/>
    </location>
</feature>
<dbReference type="SUPFAM" id="SSF109635">
    <property type="entry name" value="DnaK suppressor protein DksA, alpha-hairpin domain"/>
    <property type="match status" value="1"/>
</dbReference>
<dbReference type="Proteomes" id="UP000280881">
    <property type="component" value="Unassembled WGS sequence"/>
</dbReference>
<keyword evidence="2" id="KW-0863">Zinc-finger</keyword>
<dbReference type="Pfam" id="PF01258">
    <property type="entry name" value="zf-dskA_traR"/>
    <property type="match status" value="1"/>
</dbReference>
<evidence type="ECO:0000313" key="9">
    <source>
        <dbReference type="Proteomes" id="UP000280881"/>
    </source>
</evidence>
<evidence type="ECO:0000259" key="6">
    <source>
        <dbReference type="Pfam" id="PF01258"/>
    </source>
</evidence>
<keyword evidence="1" id="KW-0479">Metal-binding</keyword>
<evidence type="ECO:0000313" key="8">
    <source>
        <dbReference type="EMBL" id="RKQ63626.1"/>
    </source>
</evidence>
<dbReference type="EMBL" id="RBIE01000001">
    <property type="protein sequence ID" value="RKQ63626.1"/>
    <property type="molecule type" value="Genomic_DNA"/>
</dbReference>
<dbReference type="GO" id="GO:0008270">
    <property type="term" value="F:zinc ion binding"/>
    <property type="evidence" value="ECO:0007669"/>
    <property type="project" value="UniProtKB-KW"/>
</dbReference>
<keyword evidence="9" id="KW-1185">Reference proteome</keyword>